<keyword evidence="3" id="KW-1185">Reference proteome</keyword>
<dbReference type="InterPro" id="IPR058913">
    <property type="entry name" value="Integrase_dom_put"/>
</dbReference>
<evidence type="ECO:0000313" key="2">
    <source>
        <dbReference type="EMBL" id="PIK43787.1"/>
    </source>
</evidence>
<dbReference type="STRING" id="307972.A0A2G8K6Y6"/>
<comment type="caution">
    <text evidence="2">The sequence shown here is derived from an EMBL/GenBank/DDBJ whole genome shotgun (WGS) entry which is preliminary data.</text>
</comment>
<reference evidence="2 3" key="1">
    <citation type="journal article" date="2017" name="PLoS Biol.">
        <title>The sea cucumber genome provides insights into morphological evolution and visceral regeneration.</title>
        <authorList>
            <person name="Zhang X."/>
            <person name="Sun L."/>
            <person name="Yuan J."/>
            <person name="Sun Y."/>
            <person name="Gao Y."/>
            <person name="Zhang L."/>
            <person name="Li S."/>
            <person name="Dai H."/>
            <person name="Hamel J.F."/>
            <person name="Liu C."/>
            <person name="Yu Y."/>
            <person name="Liu S."/>
            <person name="Lin W."/>
            <person name="Guo K."/>
            <person name="Jin S."/>
            <person name="Xu P."/>
            <person name="Storey K.B."/>
            <person name="Huan P."/>
            <person name="Zhang T."/>
            <person name="Zhou Y."/>
            <person name="Zhang J."/>
            <person name="Lin C."/>
            <person name="Li X."/>
            <person name="Xing L."/>
            <person name="Huo D."/>
            <person name="Sun M."/>
            <person name="Wang L."/>
            <person name="Mercier A."/>
            <person name="Li F."/>
            <person name="Yang H."/>
            <person name="Xiang J."/>
        </authorList>
    </citation>
    <scope>NUCLEOTIDE SEQUENCE [LARGE SCALE GENOMIC DNA]</scope>
    <source>
        <strain evidence="2">Shaxun</strain>
        <tissue evidence="2">Muscle</tissue>
    </source>
</reference>
<name>A0A2G8K6Y6_STIJA</name>
<dbReference type="Proteomes" id="UP000230750">
    <property type="component" value="Unassembled WGS sequence"/>
</dbReference>
<protein>
    <recommendedName>
        <fullName evidence="1">Integrase core domain-containing protein</fullName>
    </recommendedName>
</protein>
<dbReference type="PANTHER" id="PTHR46791:SF5">
    <property type="entry name" value="CLR5 DOMAIN-CONTAINING PROTEIN-RELATED"/>
    <property type="match status" value="1"/>
</dbReference>
<dbReference type="Pfam" id="PF24764">
    <property type="entry name" value="rva_4"/>
    <property type="match status" value="1"/>
</dbReference>
<dbReference type="EMBL" id="MRZV01000825">
    <property type="protein sequence ID" value="PIK43787.1"/>
    <property type="molecule type" value="Genomic_DNA"/>
</dbReference>
<evidence type="ECO:0000259" key="1">
    <source>
        <dbReference type="Pfam" id="PF24764"/>
    </source>
</evidence>
<proteinExistence type="predicted"/>
<feature type="domain" description="Integrase core" evidence="1">
    <location>
        <begin position="92"/>
        <end position="112"/>
    </location>
</feature>
<organism evidence="2 3">
    <name type="scientific">Stichopus japonicus</name>
    <name type="common">Sea cucumber</name>
    <dbReference type="NCBI Taxonomy" id="307972"/>
    <lineage>
        <taxon>Eukaryota</taxon>
        <taxon>Metazoa</taxon>
        <taxon>Echinodermata</taxon>
        <taxon>Eleutherozoa</taxon>
        <taxon>Echinozoa</taxon>
        <taxon>Holothuroidea</taxon>
        <taxon>Aspidochirotacea</taxon>
        <taxon>Aspidochirotida</taxon>
        <taxon>Stichopodidae</taxon>
        <taxon>Apostichopus</taxon>
    </lineage>
</organism>
<gene>
    <name evidence="2" type="ORF">BSL78_19352</name>
</gene>
<dbReference type="PANTHER" id="PTHR46791">
    <property type="entry name" value="EXPRESSED PROTEIN"/>
    <property type="match status" value="1"/>
</dbReference>
<dbReference type="OrthoDB" id="2686689at2759"/>
<accession>A0A2G8K6Y6</accession>
<dbReference type="AlphaFoldDB" id="A0A2G8K6Y6"/>
<sequence>MLDISVTTLKRIRLSLGIRKKDVTSVVTDAELDECVMAYVQTNPMDGEVMLKGALESKGVYVTRERLRKAIKRVDPEGVEERKRTTLKRREYCVPGPNALWHIDGNHKLIRYAC</sequence>
<evidence type="ECO:0000313" key="3">
    <source>
        <dbReference type="Proteomes" id="UP000230750"/>
    </source>
</evidence>